<comment type="caution">
    <text evidence="21">The sequence shown here is derived from an EMBL/GenBank/DDBJ whole genome shotgun (WGS) entry which is preliminary data.</text>
</comment>
<evidence type="ECO:0000256" key="14">
    <source>
        <dbReference type="ARBA" id="ARBA00064003"/>
    </source>
</evidence>
<dbReference type="InterPro" id="IPR000014">
    <property type="entry name" value="PAS"/>
</dbReference>
<evidence type="ECO:0000256" key="1">
    <source>
        <dbReference type="ARBA" id="ARBA00000085"/>
    </source>
</evidence>
<dbReference type="EMBL" id="QAAD01000026">
    <property type="protein sequence ID" value="PTN05618.1"/>
    <property type="molecule type" value="Genomic_DNA"/>
</dbReference>
<evidence type="ECO:0000256" key="15">
    <source>
        <dbReference type="ARBA" id="ARBA00068150"/>
    </source>
</evidence>
<keyword evidence="7 17" id="KW-0812">Transmembrane</keyword>
<keyword evidence="4" id="KW-1003">Cell membrane</keyword>
<dbReference type="NCBIfam" id="TIGR00229">
    <property type="entry name" value="sensory_box"/>
    <property type="match status" value="4"/>
</dbReference>
<evidence type="ECO:0000256" key="7">
    <source>
        <dbReference type="ARBA" id="ARBA00022692"/>
    </source>
</evidence>
<keyword evidence="8" id="KW-0547">Nucleotide-binding</keyword>
<keyword evidence="13 17" id="KW-0472">Membrane</keyword>
<feature type="domain" description="Histidine kinase" evidence="18">
    <location>
        <begin position="719"/>
        <end position="938"/>
    </location>
</feature>
<comment type="subunit">
    <text evidence="14">At low DSF concentrations, interacts with RpfF.</text>
</comment>
<evidence type="ECO:0000256" key="4">
    <source>
        <dbReference type="ARBA" id="ARBA00022475"/>
    </source>
</evidence>
<reference evidence="21 22" key="1">
    <citation type="submission" date="2018-04" db="EMBL/GenBank/DDBJ databases">
        <title>Genomic Encyclopedia of Archaeal and Bacterial Type Strains, Phase II (KMG-II): from individual species to whole genera.</title>
        <authorList>
            <person name="Goeker M."/>
        </authorList>
    </citation>
    <scope>NUCLEOTIDE SEQUENCE [LARGE SCALE GENOMIC DNA]</scope>
    <source>
        <strain evidence="21 22">DSM 28823</strain>
    </source>
</reference>
<dbReference type="InterPro" id="IPR001610">
    <property type="entry name" value="PAC"/>
</dbReference>
<evidence type="ECO:0000256" key="10">
    <source>
        <dbReference type="ARBA" id="ARBA00022840"/>
    </source>
</evidence>
<dbReference type="PROSITE" id="PS50112">
    <property type="entry name" value="PAS"/>
    <property type="match status" value="3"/>
</dbReference>
<keyword evidence="9" id="KW-0418">Kinase</keyword>
<gene>
    <name evidence="21" type="ORF">C8N47_12637</name>
</gene>
<dbReference type="GO" id="GO:0005524">
    <property type="term" value="F:ATP binding"/>
    <property type="evidence" value="ECO:0007669"/>
    <property type="project" value="UniProtKB-KW"/>
</dbReference>
<evidence type="ECO:0000259" key="20">
    <source>
        <dbReference type="PROSITE" id="PS50113"/>
    </source>
</evidence>
<dbReference type="PRINTS" id="PR00344">
    <property type="entry name" value="BCTRLSENSOR"/>
</dbReference>
<dbReference type="Pfam" id="PF07694">
    <property type="entry name" value="5TM-5TMR_LYT"/>
    <property type="match status" value="1"/>
</dbReference>
<dbReference type="InterPro" id="IPR003661">
    <property type="entry name" value="HisK_dim/P_dom"/>
</dbReference>
<evidence type="ECO:0000259" key="18">
    <source>
        <dbReference type="PROSITE" id="PS50109"/>
    </source>
</evidence>
<dbReference type="CDD" id="cd16922">
    <property type="entry name" value="HATPase_EvgS-ArcB-TorS-like"/>
    <property type="match status" value="1"/>
</dbReference>
<dbReference type="SUPFAM" id="SSF55874">
    <property type="entry name" value="ATPase domain of HSP90 chaperone/DNA topoisomerase II/histidine kinase"/>
    <property type="match status" value="1"/>
</dbReference>
<dbReference type="OrthoDB" id="717811at2"/>
<dbReference type="GO" id="GO:0006355">
    <property type="term" value="P:regulation of DNA-templated transcription"/>
    <property type="evidence" value="ECO:0007669"/>
    <property type="project" value="InterPro"/>
</dbReference>
<feature type="domain" description="PAC" evidence="20">
    <location>
        <begin position="647"/>
        <end position="701"/>
    </location>
</feature>
<dbReference type="Pfam" id="PF13426">
    <property type="entry name" value="PAS_9"/>
    <property type="match status" value="2"/>
</dbReference>
<feature type="domain" description="PAS" evidence="19">
    <location>
        <begin position="328"/>
        <end position="398"/>
    </location>
</feature>
<dbReference type="GO" id="GO:0005886">
    <property type="term" value="C:plasma membrane"/>
    <property type="evidence" value="ECO:0007669"/>
    <property type="project" value="UniProtKB-SubCell"/>
</dbReference>
<dbReference type="InterPro" id="IPR013767">
    <property type="entry name" value="PAS_fold"/>
</dbReference>
<dbReference type="InterPro" id="IPR035965">
    <property type="entry name" value="PAS-like_dom_sf"/>
</dbReference>
<dbReference type="Pfam" id="PF00989">
    <property type="entry name" value="PAS"/>
    <property type="match status" value="1"/>
</dbReference>
<dbReference type="Proteomes" id="UP000243525">
    <property type="component" value="Unassembled WGS sequence"/>
</dbReference>
<dbReference type="InterPro" id="IPR003594">
    <property type="entry name" value="HATPase_dom"/>
</dbReference>
<dbReference type="PROSITE" id="PS50113">
    <property type="entry name" value="PAC"/>
    <property type="match status" value="3"/>
</dbReference>
<dbReference type="CDD" id="cd00130">
    <property type="entry name" value="PAS"/>
    <property type="match status" value="3"/>
</dbReference>
<evidence type="ECO:0000313" key="21">
    <source>
        <dbReference type="EMBL" id="PTN05618.1"/>
    </source>
</evidence>
<evidence type="ECO:0000256" key="12">
    <source>
        <dbReference type="ARBA" id="ARBA00023012"/>
    </source>
</evidence>
<feature type="transmembrane region" description="Helical" evidence="17">
    <location>
        <begin position="5"/>
        <end position="22"/>
    </location>
</feature>
<dbReference type="RefSeq" id="WP_107823720.1">
    <property type="nucleotide sequence ID" value="NZ_OY782574.1"/>
</dbReference>
<dbReference type="CDD" id="cd00082">
    <property type="entry name" value="HisKA"/>
    <property type="match status" value="1"/>
</dbReference>
<evidence type="ECO:0000256" key="13">
    <source>
        <dbReference type="ARBA" id="ARBA00023136"/>
    </source>
</evidence>
<dbReference type="AlphaFoldDB" id="A0A2T5BXL6"/>
<evidence type="ECO:0000256" key="9">
    <source>
        <dbReference type="ARBA" id="ARBA00022777"/>
    </source>
</evidence>
<feature type="domain" description="PAS" evidence="19">
    <location>
        <begin position="197"/>
        <end position="270"/>
    </location>
</feature>
<keyword evidence="5" id="KW-0597">Phosphoprotein</keyword>
<feature type="domain" description="PAS" evidence="19">
    <location>
        <begin position="576"/>
        <end position="621"/>
    </location>
</feature>
<dbReference type="PANTHER" id="PTHR43711:SF31">
    <property type="entry name" value="HISTIDINE KINASE"/>
    <property type="match status" value="1"/>
</dbReference>
<dbReference type="InterPro" id="IPR013655">
    <property type="entry name" value="PAS_fold_3"/>
</dbReference>
<dbReference type="Gene3D" id="1.10.287.130">
    <property type="match status" value="1"/>
</dbReference>
<feature type="domain" description="PAC" evidence="20">
    <location>
        <begin position="529"/>
        <end position="579"/>
    </location>
</feature>
<evidence type="ECO:0000256" key="8">
    <source>
        <dbReference type="ARBA" id="ARBA00022741"/>
    </source>
</evidence>
<dbReference type="InterPro" id="IPR036097">
    <property type="entry name" value="HisK_dim/P_sf"/>
</dbReference>
<evidence type="ECO:0000256" key="16">
    <source>
        <dbReference type="SAM" id="Coils"/>
    </source>
</evidence>
<dbReference type="GO" id="GO:0071555">
    <property type="term" value="P:cell wall organization"/>
    <property type="evidence" value="ECO:0007669"/>
    <property type="project" value="InterPro"/>
</dbReference>
<evidence type="ECO:0000256" key="2">
    <source>
        <dbReference type="ARBA" id="ARBA00004651"/>
    </source>
</evidence>
<dbReference type="Pfam" id="PF02518">
    <property type="entry name" value="HATPase_c"/>
    <property type="match status" value="1"/>
</dbReference>
<keyword evidence="16" id="KW-0175">Coiled coil</keyword>
<comment type="catalytic activity">
    <reaction evidence="1">
        <text>ATP + protein L-histidine = ADP + protein N-phospho-L-histidine.</text>
        <dbReference type="EC" id="2.7.13.3"/>
    </reaction>
</comment>
<dbReference type="SMART" id="SM00086">
    <property type="entry name" value="PAC"/>
    <property type="match status" value="3"/>
</dbReference>
<keyword evidence="11 17" id="KW-1133">Transmembrane helix</keyword>
<comment type="subcellular location">
    <subcellularLocation>
        <location evidence="2">Cell membrane</location>
        <topology evidence="2">Multi-pass membrane protein</topology>
    </subcellularLocation>
</comment>
<proteinExistence type="predicted"/>
<feature type="transmembrane region" description="Helical" evidence="17">
    <location>
        <begin position="67"/>
        <end position="93"/>
    </location>
</feature>
<dbReference type="Gene3D" id="3.30.565.10">
    <property type="entry name" value="Histidine kinase-like ATPase, C-terminal domain"/>
    <property type="match status" value="1"/>
</dbReference>
<dbReference type="InterPro" id="IPR000700">
    <property type="entry name" value="PAS-assoc_C"/>
</dbReference>
<dbReference type="PANTHER" id="PTHR43711">
    <property type="entry name" value="TWO-COMPONENT HISTIDINE KINASE"/>
    <property type="match status" value="1"/>
</dbReference>
<dbReference type="Pfam" id="PF08447">
    <property type="entry name" value="PAS_3"/>
    <property type="match status" value="1"/>
</dbReference>
<feature type="transmembrane region" description="Helical" evidence="17">
    <location>
        <begin position="99"/>
        <end position="116"/>
    </location>
</feature>
<feature type="transmembrane region" description="Helical" evidence="17">
    <location>
        <begin position="128"/>
        <end position="150"/>
    </location>
</feature>
<dbReference type="InterPro" id="IPR050736">
    <property type="entry name" value="Sensor_HK_Regulatory"/>
</dbReference>
<dbReference type="InterPro" id="IPR036890">
    <property type="entry name" value="HATPase_C_sf"/>
</dbReference>
<dbReference type="InterPro" id="IPR004358">
    <property type="entry name" value="Sig_transdc_His_kin-like_C"/>
</dbReference>
<keyword evidence="12" id="KW-0902">Two-component regulatory system</keyword>
<keyword evidence="22" id="KW-1185">Reference proteome</keyword>
<name>A0A2T5BXL6_9BACT</name>
<dbReference type="PROSITE" id="PS50109">
    <property type="entry name" value="HIS_KIN"/>
    <property type="match status" value="1"/>
</dbReference>
<evidence type="ECO:0000256" key="5">
    <source>
        <dbReference type="ARBA" id="ARBA00022553"/>
    </source>
</evidence>
<feature type="coiled-coil region" evidence="16">
    <location>
        <begin position="685"/>
        <end position="712"/>
    </location>
</feature>
<accession>A0A2T5BXL6</accession>
<dbReference type="SUPFAM" id="SSF47384">
    <property type="entry name" value="Homodimeric domain of signal transducing histidine kinase"/>
    <property type="match status" value="1"/>
</dbReference>
<dbReference type="SUPFAM" id="SSF55785">
    <property type="entry name" value="PYP-like sensor domain (PAS domain)"/>
    <property type="match status" value="4"/>
</dbReference>
<dbReference type="InterPro" id="IPR011620">
    <property type="entry name" value="Sig_transdc_His_kinase_LytS_TM"/>
</dbReference>
<dbReference type="SMART" id="SM00388">
    <property type="entry name" value="HisKA"/>
    <property type="match status" value="1"/>
</dbReference>
<evidence type="ECO:0000256" key="3">
    <source>
        <dbReference type="ARBA" id="ARBA00012438"/>
    </source>
</evidence>
<keyword evidence="10" id="KW-0067">ATP-binding</keyword>
<evidence type="ECO:0000313" key="22">
    <source>
        <dbReference type="Proteomes" id="UP000243525"/>
    </source>
</evidence>
<feature type="domain" description="PAC" evidence="20">
    <location>
        <begin position="401"/>
        <end position="453"/>
    </location>
</feature>
<keyword evidence="6" id="KW-0808">Transferase</keyword>
<dbReference type="FunFam" id="3.30.565.10:FF:000010">
    <property type="entry name" value="Sensor histidine kinase RcsC"/>
    <property type="match status" value="1"/>
</dbReference>
<dbReference type="SMART" id="SM00091">
    <property type="entry name" value="PAS"/>
    <property type="match status" value="4"/>
</dbReference>
<dbReference type="Pfam" id="PF00512">
    <property type="entry name" value="HisKA"/>
    <property type="match status" value="1"/>
</dbReference>
<evidence type="ECO:0000256" key="17">
    <source>
        <dbReference type="SAM" id="Phobius"/>
    </source>
</evidence>
<dbReference type="Gene3D" id="3.30.450.20">
    <property type="entry name" value="PAS domain"/>
    <property type="match status" value="4"/>
</dbReference>
<evidence type="ECO:0000256" key="11">
    <source>
        <dbReference type="ARBA" id="ARBA00022989"/>
    </source>
</evidence>
<dbReference type="GO" id="GO:0000155">
    <property type="term" value="F:phosphorelay sensor kinase activity"/>
    <property type="evidence" value="ECO:0007669"/>
    <property type="project" value="InterPro"/>
</dbReference>
<dbReference type="FunFam" id="1.10.287.130:FF:000002">
    <property type="entry name" value="Two-component osmosensing histidine kinase"/>
    <property type="match status" value="1"/>
</dbReference>
<evidence type="ECO:0000256" key="6">
    <source>
        <dbReference type="ARBA" id="ARBA00022679"/>
    </source>
</evidence>
<sequence>MIYELILNSTLLVTLAVLYSFVSRNRETNPQLQPLITGILFGGITIIGMNVPMSISPGIFYDGRSIVLALAGLFGGVLSGTISMAMALVYRLAAGGEGIWAGGATIVIAPLIGLLFRKSLRNRPEDISVPSLLLLGLVTHIAMLGCQLLLPGDTAMRIIFQIGLPVLITFPLANLLMGVILRNETRRQYAEDELHKREAQYRSTLQCIDNGIITTNEQGLINYINPSAQKLTGYSEKQAIGKSADEVIELVHAESSEQITLPHQLLVENEKFFHLPEVAILYSNKGIRTPVTLDVSPVRNKLGLISGLIIALNDQTHKHYLRQKLDDSERLFHTLTEKSPVGIFRAKPDGSLSYVNPRWCEISGLNCENAKQNGWSENIHPDDRKKLIDEWNKTITRGHDSKIEFRFIRKDGSAKWVICFVSQELDANNQLVGYIGTIIDIDERKKAERKLVQSHENLQQTMNQFPLGMRIVSSSGETRYVNEAFLKLYEFDTFDDFLRTPVKKRYTAKSLREHEERKIKRKQGIETESSYEVEIVAKTGAIRHLFINRKVILWNNEAEYLTICQDITERKTAEHSLQLLNRAVRQSPNSTVITNEKGEITYTNPKFTEVSGFSADEVIGKKPSVLQSGYHDRAFYAELWGTILQGKEWRGEILNKRKNGELFWENAIISPLFNKKGKITHFIGLKEDITEKKKIIADLQKAKEKAEESDRLKSAFLANMSHEIRTPLNVILGFTNLLVENELTSEDKEQFSAIVKQSSDNLLHIINDILDISKLETGQLVFNETHFIVEPLMLELYANSQQLIKKHNKDHIRLNYHIPPCSISVHTDKGRLSQVFNNLLTNAIKFTREGEINFGAKQVEDGFVEFFVKDSGIGIDKDHQRNIFERFRQVEESNTRTYGGTGLGLSISKKLVEQMGGNIALKSEPGKGSTFTFWIPVN</sequence>
<protein>
    <recommendedName>
        <fullName evidence="15">Sensory/regulatory protein RpfC</fullName>
        <ecNumber evidence="3">2.7.13.3</ecNumber>
    </recommendedName>
</protein>
<organism evidence="21 22">
    <name type="scientific">Mangrovibacterium marinum</name>
    <dbReference type="NCBI Taxonomy" id="1639118"/>
    <lineage>
        <taxon>Bacteria</taxon>
        <taxon>Pseudomonadati</taxon>
        <taxon>Bacteroidota</taxon>
        <taxon>Bacteroidia</taxon>
        <taxon>Marinilabiliales</taxon>
        <taxon>Prolixibacteraceae</taxon>
        <taxon>Mangrovibacterium</taxon>
    </lineage>
</organism>
<feature type="transmembrane region" description="Helical" evidence="17">
    <location>
        <begin position="34"/>
        <end position="55"/>
    </location>
</feature>
<dbReference type="SMART" id="SM00387">
    <property type="entry name" value="HATPase_c"/>
    <property type="match status" value="1"/>
</dbReference>
<evidence type="ECO:0000259" key="19">
    <source>
        <dbReference type="PROSITE" id="PS50112"/>
    </source>
</evidence>
<dbReference type="InterPro" id="IPR005467">
    <property type="entry name" value="His_kinase_dom"/>
</dbReference>
<dbReference type="EC" id="2.7.13.3" evidence="3"/>